<gene>
    <name evidence="6" type="ORF">METZ01_LOCUS132482</name>
</gene>
<dbReference type="InterPro" id="IPR013036">
    <property type="entry name" value="DUF1587"/>
</dbReference>
<feature type="domain" description="DUF1587" evidence="4">
    <location>
        <begin position="133"/>
        <end position="154"/>
    </location>
</feature>
<organism evidence="6">
    <name type="scientific">marine metagenome</name>
    <dbReference type="NCBI Taxonomy" id="408172"/>
    <lineage>
        <taxon>unclassified sequences</taxon>
        <taxon>metagenomes</taxon>
        <taxon>ecological metagenomes</taxon>
    </lineage>
</organism>
<evidence type="ECO:0000313" key="6">
    <source>
        <dbReference type="EMBL" id="SVA79628.1"/>
    </source>
</evidence>
<proteinExistence type="predicted"/>
<keyword evidence="1" id="KW-0349">Heme</keyword>
<dbReference type="PROSITE" id="PS51318">
    <property type="entry name" value="TAT"/>
    <property type="match status" value="1"/>
</dbReference>
<reference evidence="6" key="1">
    <citation type="submission" date="2018-05" db="EMBL/GenBank/DDBJ databases">
        <authorList>
            <person name="Lanie J.A."/>
            <person name="Ng W.-L."/>
            <person name="Kazmierczak K.M."/>
            <person name="Andrzejewski T.M."/>
            <person name="Davidsen T.M."/>
            <person name="Wayne K.J."/>
            <person name="Tettelin H."/>
            <person name="Glass J.I."/>
            <person name="Rusch D."/>
            <person name="Podicherti R."/>
            <person name="Tsui H.-C.T."/>
            <person name="Winkler M.E."/>
        </authorList>
    </citation>
    <scope>NUCLEOTIDE SEQUENCE</scope>
</reference>
<evidence type="ECO:0000256" key="2">
    <source>
        <dbReference type="ARBA" id="ARBA00022723"/>
    </source>
</evidence>
<dbReference type="Pfam" id="PF07626">
    <property type="entry name" value="PSD3"/>
    <property type="match status" value="1"/>
</dbReference>
<keyword evidence="2" id="KW-0479">Metal-binding</keyword>
<dbReference type="InterPro" id="IPR006311">
    <property type="entry name" value="TAT_signal"/>
</dbReference>
<evidence type="ECO:0000256" key="3">
    <source>
        <dbReference type="ARBA" id="ARBA00023004"/>
    </source>
</evidence>
<evidence type="ECO:0000256" key="1">
    <source>
        <dbReference type="ARBA" id="ARBA00022617"/>
    </source>
</evidence>
<evidence type="ECO:0008006" key="7">
    <source>
        <dbReference type="Google" id="ProtNLM"/>
    </source>
</evidence>
<dbReference type="Pfam" id="PF13442">
    <property type="entry name" value="Cytochrome_CBB3"/>
    <property type="match status" value="1"/>
</dbReference>
<accession>A0A381YRH1</accession>
<dbReference type="GO" id="GO:0009055">
    <property type="term" value="F:electron transfer activity"/>
    <property type="evidence" value="ECO:0007669"/>
    <property type="project" value="InterPro"/>
</dbReference>
<name>A0A381YRH1_9ZZZZ</name>
<dbReference type="EMBL" id="UINC01018881">
    <property type="protein sequence ID" value="SVA79628.1"/>
    <property type="molecule type" value="Genomic_DNA"/>
</dbReference>
<keyword evidence="3" id="KW-0408">Iron</keyword>
<dbReference type="AlphaFoldDB" id="A0A381YRH1"/>
<dbReference type="InterPro" id="IPR009056">
    <property type="entry name" value="Cyt_c-like_dom"/>
</dbReference>
<evidence type="ECO:0000259" key="5">
    <source>
        <dbReference type="Pfam" id="PF13442"/>
    </source>
</evidence>
<dbReference type="GO" id="GO:0046872">
    <property type="term" value="F:metal ion binding"/>
    <property type="evidence" value="ECO:0007669"/>
    <property type="project" value="UniProtKB-KW"/>
</dbReference>
<dbReference type="GO" id="GO:0020037">
    <property type="term" value="F:heme binding"/>
    <property type="evidence" value="ECO:0007669"/>
    <property type="project" value="InterPro"/>
</dbReference>
<sequence length="155" mass="16743">MSYRTRRGIVGGSALAIGVALVVFLCLPVGASAQTTPSATGSRSVLDQYCVTCHNQRLETAGLRLDELDVSDPGQHAEVWEKVVRKLRTGTMPPSTRPQPSAADRGALVAWLETALDQFAVATPNPGRTESLRRLNRTEYQNAIRDLLALNVDAT</sequence>
<dbReference type="SUPFAM" id="SSF46626">
    <property type="entry name" value="Cytochrome c"/>
    <property type="match status" value="1"/>
</dbReference>
<feature type="non-terminal residue" evidence="6">
    <location>
        <position position="155"/>
    </location>
</feature>
<protein>
    <recommendedName>
        <fullName evidence="7">Cytochrome c domain-containing protein</fullName>
    </recommendedName>
</protein>
<dbReference type="InterPro" id="IPR036909">
    <property type="entry name" value="Cyt_c-like_dom_sf"/>
</dbReference>
<evidence type="ECO:0000259" key="4">
    <source>
        <dbReference type="Pfam" id="PF07626"/>
    </source>
</evidence>
<feature type="domain" description="Cytochrome c" evidence="5">
    <location>
        <begin position="43"/>
        <end position="112"/>
    </location>
</feature>
<dbReference type="Gene3D" id="1.10.760.10">
    <property type="entry name" value="Cytochrome c-like domain"/>
    <property type="match status" value="1"/>
</dbReference>